<sequence>MASNWEFPRVSFKSRRKMQHN</sequence>
<protein>
    <submittedName>
        <fullName evidence="1">Uncharacterized protein</fullName>
    </submittedName>
</protein>
<dbReference type="EMBL" id="GGEC01076830">
    <property type="protein sequence ID" value="MBX57314.1"/>
    <property type="molecule type" value="Transcribed_RNA"/>
</dbReference>
<organism evidence="1">
    <name type="scientific">Rhizophora mucronata</name>
    <name type="common">Asiatic mangrove</name>
    <dbReference type="NCBI Taxonomy" id="61149"/>
    <lineage>
        <taxon>Eukaryota</taxon>
        <taxon>Viridiplantae</taxon>
        <taxon>Streptophyta</taxon>
        <taxon>Embryophyta</taxon>
        <taxon>Tracheophyta</taxon>
        <taxon>Spermatophyta</taxon>
        <taxon>Magnoliopsida</taxon>
        <taxon>eudicotyledons</taxon>
        <taxon>Gunneridae</taxon>
        <taxon>Pentapetalae</taxon>
        <taxon>rosids</taxon>
        <taxon>fabids</taxon>
        <taxon>Malpighiales</taxon>
        <taxon>Rhizophoraceae</taxon>
        <taxon>Rhizophora</taxon>
    </lineage>
</organism>
<dbReference type="AlphaFoldDB" id="A0A2P2PRF0"/>
<reference evidence="1" key="1">
    <citation type="submission" date="2018-02" db="EMBL/GenBank/DDBJ databases">
        <title>Rhizophora mucronata_Transcriptome.</title>
        <authorList>
            <person name="Meera S.P."/>
            <person name="Sreeshan A."/>
            <person name="Augustine A."/>
        </authorList>
    </citation>
    <scope>NUCLEOTIDE SEQUENCE</scope>
    <source>
        <tissue evidence="1">Leaf</tissue>
    </source>
</reference>
<accession>A0A2P2PRF0</accession>
<name>A0A2P2PRF0_RHIMU</name>
<proteinExistence type="predicted"/>
<evidence type="ECO:0000313" key="1">
    <source>
        <dbReference type="EMBL" id="MBX57314.1"/>
    </source>
</evidence>